<proteinExistence type="predicted"/>
<evidence type="ECO:0000313" key="9">
    <source>
        <dbReference type="EMBL" id="CAB4823009.1"/>
    </source>
</evidence>
<evidence type="ECO:0000259" key="8">
    <source>
        <dbReference type="PROSITE" id="PS51296"/>
    </source>
</evidence>
<keyword evidence="1" id="KW-0001">2Fe-2S</keyword>
<reference evidence="9" key="1">
    <citation type="submission" date="2020-05" db="EMBL/GenBank/DDBJ databases">
        <authorList>
            <person name="Chiriac C."/>
            <person name="Salcher M."/>
            <person name="Ghai R."/>
            <person name="Kavagutti S V."/>
        </authorList>
    </citation>
    <scope>NUCLEOTIDE SEQUENCE</scope>
</reference>
<gene>
    <name evidence="9" type="ORF">UFOPK3204_00277</name>
</gene>
<evidence type="ECO:0000256" key="1">
    <source>
        <dbReference type="ARBA" id="ARBA00022714"/>
    </source>
</evidence>
<feature type="domain" description="Rieske" evidence="8">
    <location>
        <begin position="63"/>
        <end position="155"/>
    </location>
</feature>
<keyword evidence="5" id="KW-1015">Disulfide bond</keyword>
<organism evidence="9">
    <name type="scientific">freshwater metagenome</name>
    <dbReference type="NCBI Taxonomy" id="449393"/>
    <lineage>
        <taxon>unclassified sequences</taxon>
        <taxon>metagenomes</taxon>
        <taxon>ecological metagenomes</taxon>
    </lineage>
</organism>
<name>A0A6J6ZMV1_9ZZZZ</name>
<evidence type="ECO:0000256" key="4">
    <source>
        <dbReference type="ARBA" id="ARBA00023014"/>
    </source>
</evidence>
<sequence>METDQVDVQRRAILTAGGLVLAGGALAACGGADSTATEAATGAPTTGAPAAPATEAPAAPVSGALAAVSEVPVGGGVIVPEPPIVITHPVAGTFKAFTAICPHQGCLVSEVAENQIVCPCHGSLFSADDGAVVQGPAVQGLTAASITVQGDSIVLA</sequence>
<evidence type="ECO:0000256" key="2">
    <source>
        <dbReference type="ARBA" id="ARBA00022723"/>
    </source>
</evidence>
<dbReference type="GO" id="GO:0051537">
    <property type="term" value="F:2 iron, 2 sulfur cluster binding"/>
    <property type="evidence" value="ECO:0007669"/>
    <property type="project" value="UniProtKB-KW"/>
</dbReference>
<dbReference type="PRINTS" id="PR00162">
    <property type="entry name" value="RIESKE"/>
</dbReference>
<dbReference type="InterPro" id="IPR017941">
    <property type="entry name" value="Rieske_2Fe-2S"/>
</dbReference>
<dbReference type="EMBL" id="CAFABK010000007">
    <property type="protein sequence ID" value="CAB4823009.1"/>
    <property type="molecule type" value="Genomic_DNA"/>
</dbReference>
<dbReference type="Pfam" id="PF00355">
    <property type="entry name" value="Rieske"/>
    <property type="match status" value="1"/>
</dbReference>
<evidence type="ECO:0000256" key="6">
    <source>
        <dbReference type="ARBA" id="ARBA00034078"/>
    </source>
</evidence>
<dbReference type="InterPro" id="IPR006311">
    <property type="entry name" value="TAT_signal"/>
</dbReference>
<keyword evidence="3" id="KW-0408">Iron</keyword>
<dbReference type="CDD" id="cd03467">
    <property type="entry name" value="Rieske"/>
    <property type="match status" value="1"/>
</dbReference>
<evidence type="ECO:0000256" key="3">
    <source>
        <dbReference type="ARBA" id="ARBA00023004"/>
    </source>
</evidence>
<keyword evidence="2" id="KW-0479">Metal-binding</keyword>
<feature type="region of interest" description="Disordered" evidence="7">
    <location>
        <begin position="36"/>
        <end position="55"/>
    </location>
</feature>
<dbReference type="PROSITE" id="PS51296">
    <property type="entry name" value="RIESKE"/>
    <property type="match status" value="1"/>
</dbReference>
<dbReference type="GO" id="GO:0046872">
    <property type="term" value="F:metal ion binding"/>
    <property type="evidence" value="ECO:0007669"/>
    <property type="project" value="UniProtKB-KW"/>
</dbReference>
<accession>A0A6J6ZMV1</accession>
<keyword evidence="4" id="KW-0411">Iron-sulfur</keyword>
<dbReference type="InterPro" id="IPR036922">
    <property type="entry name" value="Rieske_2Fe-2S_sf"/>
</dbReference>
<dbReference type="AlphaFoldDB" id="A0A6J6ZMV1"/>
<evidence type="ECO:0000256" key="7">
    <source>
        <dbReference type="SAM" id="MobiDB-lite"/>
    </source>
</evidence>
<evidence type="ECO:0000256" key="5">
    <source>
        <dbReference type="ARBA" id="ARBA00023157"/>
    </source>
</evidence>
<comment type="cofactor">
    <cofactor evidence="6">
        <name>[2Fe-2S] cluster</name>
        <dbReference type="ChEBI" id="CHEBI:190135"/>
    </cofactor>
</comment>
<dbReference type="PROSITE" id="PS51318">
    <property type="entry name" value="TAT"/>
    <property type="match status" value="1"/>
</dbReference>
<dbReference type="Gene3D" id="2.102.10.10">
    <property type="entry name" value="Rieske [2Fe-2S] iron-sulphur domain"/>
    <property type="match status" value="1"/>
</dbReference>
<dbReference type="GO" id="GO:0016020">
    <property type="term" value="C:membrane"/>
    <property type="evidence" value="ECO:0007669"/>
    <property type="project" value="InterPro"/>
</dbReference>
<protein>
    <submittedName>
        <fullName evidence="9">Unannotated protein</fullName>
    </submittedName>
</protein>
<dbReference type="InterPro" id="IPR014349">
    <property type="entry name" value="Rieske_Fe-S_prot"/>
</dbReference>
<dbReference type="InterPro" id="IPR005805">
    <property type="entry name" value="Rieske_Fe-S_prot_C"/>
</dbReference>
<dbReference type="SUPFAM" id="SSF50022">
    <property type="entry name" value="ISP domain"/>
    <property type="match status" value="1"/>
</dbReference>
<dbReference type="PANTHER" id="PTHR10134">
    <property type="entry name" value="CYTOCHROME B-C1 COMPLEX SUBUNIT RIESKE, MITOCHONDRIAL"/>
    <property type="match status" value="1"/>
</dbReference>